<evidence type="ECO:0000259" key="2">
    <source>
        <dbReference type="Pfam" id="PF24883"/>
    </source>
</evidence>
<evidence type="ECO:0000256" key="1">
    <source>
        <dbReference type="ARBA" id="ARBA00022737"/>
    </source>
</evidence>
<keyword evidence="4" id="KW-1185">Reference proteome</keyword>
<dbReference type="Proteomes" id="UP001498421">
    <property type="component" value="Unassembled WGS sequence"/>
</dbReference>
<dbReference type="PANTHER" id="PTHR10039">
    <property type="entry name" value="AMELOGENIN"/>
    <property type="match status" value="1"/>
</dbReference>
<proteinExistence type="predicted"/>
<feature type="domain" description="Nephrocystin 3-like N-terminal" evidence="2">
    <location>
        <begin position="126"/>
        <end position="258"/>
    </location>
</feature>
<dbReference type="SUPFAM" id="SSF52540">
    <property type="entry name" value="P-loop containing nucleoside triphosphate hydrolases"/>
    <property type="match status" value="1"/>
</dbReference>
<protein>
    <recommendedName>
        <fullName evidence="2">Nephrocystin 3-like N-terminal domain-containing protein</fullName>
    </recommendedName>
</protein>
<comment type="caution">
    <text evidence="3">The sequence shown here is derived from an EMBL/GenBank/DDBJ whole genome shotgun (WGS) entry which is preliminary data.</text>
</comment>
<evidence type="ECO:0000313" key="4">
    <source>
        <dbReference type="Proteomes" id="UP001498421"/>
    </source>
</evidence>
<accession>A0ABR1IB30</accession>
<evidence type="ECO:0000313" key="3">
    <source>
        <dbReference type="EMBL" id="KAK7430675.1"/>
    </source>
</evidence>
<dbReference type="EMBL" id="JAZAVK010000017">
    <property type="protein sequence ID" value="KAK7430675.1"/>
    <property type="molecule type" value="Genomic_DNA"/>
</dbReference>
<dbReference type="InterPro" id="IPR027417">
    <property type="entry name" value="P-loop_NTPase"/>
</dbReference>
<sequence length="442" mass="49731">MPSFLSHRPTSELNDRPSNRESTFILIPCPVNLGRSFERVHHPQLPPGNFPQQDRPSAHHISDSDIAAIDNYEDAVVVDRDDISNYNPDQILPQSPKTKQEIRAWLQSTSYDIAGGEYRKHLSSLVAGSGKSVIAANLIDELAKANLGRPVLFFFFRQITEANHEPLLQDWMDQVLDYSPPLQKQLKTYRDGCWSIDRLSTNDMWNDLRMAFACLPGKVFCVVDALDEMDRENDTFLKALGSLGQWRPGTVKVLLASRPVPSLEGPLRMTPCLHLRLQERMVDIDIATYVQFALYRSAIPQSEWKTIADAVPGLANGLFLYAKLVMDEYLQPHVDINTVLSQLPADLNVLYTNLLLEHAQRSGVAADIQHLILQSVTHASRPLRLLELAEMIRVISPNDSTRDLKVTKNLIRAACGPLLEILADETVSVIHHSFIEYLKGTT</sequence>
<reference evidence="3 4" key="1">
    <citation type="journal article" date="2025" name="Microbiol. Resour. Announc.">
        <title>Draft genome sequences for Neonectria magnoliae and Neonectria punicea, canker pathogens of Liriodendron tulipifera and Acer saccharum in West Virginia.</title>
        <authorList>
            <person name="Petronek H.M."/>
            <person name="Kasson M.T."/>
            <person name="Metheny A.M."/>
            <person name="Stauder C.M."/>
            <person name="Lovett B."/>
            <person name="Lynch S.C."/>
            <person name="Garnas J.R."/>
            <person name="Kasson L.R."/>
            <person name="Stajich J.E."/>
        </authorList>
    </citation>
    <scope>NUCLEOTIDE SEQUENCE [LARGE SCALE GENOMIC DNA]</scope>
    <source>
        <strain evidence="3 4">NRRL 64651</strain>
    </source>
</reference>
<dbReference type="Gene3D" id="3.40.50.300">
    <property type="entry name" value="P-loop containing nucleotide triphosphate hydrolases"/>
    <property type="match status" value="1"/>
</dbReference>
<dbReference type="InterPro" id="IPR056884">
    <property type="entry name" value="NPHP3-like_N"/>
</dbReference>
<name>A0ABR1IB30_9HYPO</name>
<gene>
    <name evidence="3" type="ORF">QQZ08_002719</name>
</gene>
<organism evidence="3 4">
    <name type="scientific">Neonectria magnoliae</name>
    <dbReference type="NCBI Taxonomy" id="2732573"/>
    <lineage>
        <taxon>Eukaryota</taxon>
        <taxon>Fungi</taxon>
        <taxon>Dikarya</taxon>
        <taxon>Ascomycota</taxon>
        <taxon>Pezizomycotina</taxon>
        <taxon>Sordariomycetes</taxon>
        <taxon>Hypocreomycetidae</taxon>
        <taxon>Hypocreales</taxon>
        <taxon>Nectriaceae</taxon>
        <taxon>Neonectria</taxon>
    </lineage>
</organism>
<dbReference type="Pfam" id="PF24883">
    <property type="entry name" value="NPHP3_N"/>
    <property type="match status" value="1"/>
</dbReference>
<keyword evidence="1" id="KW-0677">Repeat</keyword>